<dbReference type="InterPro" id="IPR023639">
    <property type="entry name" value="DNA_primase_ssu_PriS"/>
</dbReference>
<evidence type="ECO:0000313" key="14">
    <source>
        <dbReference type="EMBL" id="XAT63352.1"/>
    </source>
</evidence>
<dbReference type="InterPro" id="IPR014052">
    <property type="entry name" value="DNA_primase_ssu_euk/arc"/>
</dbReference>
<sequence length="354" mass="41128">MDTITKSYLKQKFSEYYSRNGVYTPGRFETREWAFVNVDSIPEFIMHRHIAFQNEIELRGYLMKNTPLHAYFSSAYYEKPDAEKMDDKGWKGADLIFDIDADHLPRGGLEEAKKQIVRLYDLLESDFGIEDMMLVFSGGRGYHIHVHDEEFLALGSAERREIVDYVSLNGVSYDNLMLQSTQYSRISGCMAKILENAIKRDLLTEIFRIKKKTADNLKDIFARNREKIYSGDFRTLPRTVRKSMEIVFEKCVDAIRVHVDPPVTADVKRLIRLPGSLHGKTSLRVTPLDRDGIEEFEPFRDAVVFGDEQVRVRVLSNVKFKLKGEEFRLRAGKHELPEYAAVFLICRNRALYGW</sequence>
<accession>A0ABZ3H1A8</accession>
<feature type="active site" evidence="11">
    <location>
        <position position="260"/>
    </location>
</feature>
<comment type="function">
    <text evidence="11">Catalytic subunit of DNA primase, an RNA polymerase that catalyzes the synthesis of short RNA molecules used as primers for DNA polymerase during DNA replication. The small subunit contains the primase catalytic core and has DNA synthesis activity on its own. Binding to the large subunit stabilizes and modulates the activity, increasing the rate of DNA synthesis while decreasing the length of the DNA fragments, and conferring RNA synthesis capability. The DNA polymerase activity may enable DNA primase to also catalyze primer extension after primer synthesis. May also play a role in DNA repair.</text>
</comment>
<keyword evidence="8 11" id="KW-0460">Magnesium</keyword>
<keyword evidence="4 11" id="KW-0808">Transferase</keyword>
<keyword evidence="2 11" id="KW-0240">DNA-directed RNA polymerase</keyword>
<comment type="similarity">
    <text evidence="1 11 12">Belongs to the eukaryotic-type primase small subunit family.</text>
</comment>
<keyword evidence="6 11" id="KW-0235">DNA replication</keyword>
<comment type="subunit">
    <text evidence="11">Heterodimer of a small subunit (PriS) and a large subunit (PriL).</text>
</comment>
<evidence type="ECO:0000256" key="4">
    <source>
        <dbReference type="ARBA" id="ARBA00022679"/>
    </source>
</evidence>
<keyword evidence="5 11" id="KW-0548">Nucleotidyltransferase</keyword>
<dbReference type="HAMAP" id="MF_00700">
    <property type="entry name" value="DNA_primase_sml_arc"/>
    <property type="match status" value="1"/>
</dbReference>
<proteinExistence type="inferred from homology"/>
<evidence type="ECO:0000256" key="2">
    <source>
        <dbReference type="ARBA" id="ARBA00022478"/>
    </source>
</evidence>
<evidence type="ECO:0000256" key="8">
    <source>
        <dbReference type="ARBA" id="ARBA00022842"/>
    </source>
</evidence>
<protein>
    <recommendedName>
        <fullName evidence="11">DNA primase small subunit PriS</fullName>
        <ecNumber evidence="11">2.7.7.-</ecNumber>
    </recommendedName>
</protein>
<keyword evidence="9 11" id="KW-0804">Transcription</keyword>
<evidence type="ECO:0000256" key="13">
    <source>
        <dbReference type="RuleBase" id="RU004224"/>
    </source>
</evidence>
<evidence type="ECO:0000256" key="12">
    <source>
        <dbReference type="RuleBase" id="RU003514"/>
    </source>
</evidence>
<feature type="active site" evidence="11">
    <location>
        <position position="100"/>
    </location>
</feature>
<keyword evidence="15" id="KW-1185">Reference proteome</keyword>
<comment type="function">
    <text evidence="13">RNA polymerase that catalyzes the synthesis of short RNA molecules used as primers for DNA polymerase during DNA replication.</text>
</comment>
<evidence type="ECO:0000256" key="7">
    <source>
        <dbReference type="ARBA" id="ARBA00022723"/>
    </source>
</evidence>
<feature type="active site" evidence="11">
    <location>
        <position position="98"/>
    </location>
</feature>
<name>A0ABZ3H1A8_GEOAI</name>
<evidence type="ECO:0000256" key="11">
    <source>
        <dbReference type="HAMAP-Rule" id="MF_00700"/>
    </source>
</evidence>
<evidence type="ECO:0000256" key="5">
    <source>
        <dbReference type="ARBA" id="ARBA00022695"/>
    </source>
</evidence>
<dbReference type="SUPFAM" id="SSF56747">
    <property type="entry name" value="Prim-pol domain"/>
    <property type="match status" value="1"/>
</dbReference>
<dbReference type="CDD" id="cd04860">
    <property type="entry name" value="AE_Prim_S"/>
    <property type="match status" value="1"/>
</dbReference>
<evidence type="ECO:0000256" key="10">
    <source>
        <dbReference type="ARBA" id="ARBA00023211"/>
    </source>
</evidence>
<dbReference type="InterPro" id="IPR002755">
    <property type="entry name" value="DNA_primase_S"/>
</dbReference>
<keyword evidence="3 11" id="KW-0639">Primosome</keyword>
<dbReference type="GeneID" id="90449793"/>
<dbReference type="Proteomes" id="UP001492541">
    <property type="component" value="Chromosome"/>
</dbReference>
<gene>
    <name evidence="11 14" type="primary">priS</name>
    <name evidence="14" type="ORF">LPQ35_08835</name>
</gene>
<keyword evidence="10 11" id="KW-0464">Manganese</keyword>
<keyword evidence="7 11" id="KW-0479">Metal-binding</keyword>
<evidence type="ECO:0000313" key="15">
    <source>
        <dbReference type="Proteomes" id="UP001492541"/>
    </source>
</evidence>
<organism evidence="14 15">
    <name type="scientific">Geoglobus acetivorans</name>
    <dbReference type="NCBI Taxonomy" id="565033"/>
    <lineage>
        <taxon>Archaea</taxon>
        <taxon>Methanobacteriati</taxon>
        <taxon>Methanobacteriota</taxon>
        <taxon>Archaeoglobi</taxon>
        <taxon>Archaeoglobales</taxon>
        <taxon>Archaeoglobaceae</taxon>
        <taxon>Geoglobus</taxon>
    </lineage>
</organism>
<dbReference type="Pfam" id="PF01896">
    <property type="entry name" value="DNA_primase_S"/>
    <property type="match status" value="1"/>
</dbReference>
<reference evidence="14 15" key="1">
    <citation type="submission" date="2021-11" db="EMBL/GenBank/DDBJ databases">
        <title>Whole genome of Geoglobus acetivorans.</title>
        <authorList>
            <person name="Liu D."/>
        </authorList>
    </citation>
    <scope>NUCLEOTIDE SEQUENCE [LARGE SCALE GENOMIC DNA]</scope>
    <source>
        <strain evidence="14 15">SBH6</strain>
    </source>
</reference>
<dbReference type="PANTHER" id="PTHR10536">
    <property type="entry name" value="DNA PRIMASE SMALL SUBUNIT"/>
    <property type="match status" value="1"/>
</dbReference>
<dbReference type="NCBIfam" id="TIGR00335">
    <property type="entry name" value="primase_sml"/>
    <property type="match status" value="1"/>
</dbReference>
<dbReference type="RefSeq" id="WP_346297623.1">
    <property type="nucleotide sequence ID" value="NZ_CP087714.1"/>
</dbReference>
<comment type="cofactor">
    <cofactor evidence="11">
        <name>Mg(2+)</name>
        <dbReference type="ChEBI" id="CHEBI:18420"/>
    </cofactor>
    <cofactor evidence="11">
        <name>Mn(2+)</name>
        <dbReference type="ChEBI" id="CHEBI:29035"/>
    </cofactor>
</comment>
<evidence type="ECO:0000256" key="6">
    <source>
        <dbReference type="ARBA" id="ARBA00022705"/>
    </source>
</evidence>
<evidence type="ECO:0000256" key="1">
    <source>
        <dbReference type="ARBA" id="ARBA00009762"/>
    </source>
</evidence>
<dbReference type="Gene3D" id="3.90.920.10">
    <property type="entry name" value="DNA primase, PRIM domain"/>
    <property type="match status" value="1"/>
</dbReference>
<dbReference type="EMBL" id="CP087714">
    <property type="protein sequence ID" value="XAT63352.1"/>
    <property type="molecule type" value="Genomic_DNA"/>
</dbReference>
<evidence type="ECO:0000256" key="9">
    <source>
        <dbReference type="ARBA" id="ARBA00023163"/>
    </source>
</evidence>
<dbReference type="EC" id="2.7.7.-" evidence="11"/>
<evidence type="ECO:0000256" key="3">
    <source>
        <dbReference type="ARBA" id="ARBA00022515"/>
    </source>
</evidence>